<dbReference type="RefSeq" id="WP_183988200.1">
    <property type="nucleotide sequence ID" value="NZ_JACHHG010000011.1"/>
</dbReference>
<dbReference type="PANTHER" id="PTHR43877:SF2">
    <property type="entry name" value="AMINOALKYLPHOSPHONATE N-ACETYLTRANSFERASE-RELATED"/>
    <property type="match status" value="1"/>
</dbReference>
<dbReference type="EMBL" id="JACHHG010000011">
    <property type="protein sequence ID" value="MBB6099450.1"/>
    <property type="molecule type" value="Genomic_DNA"/>
</dbReference>
<dbReference type="InterPro" id="IPR050832">
    <property type="entry name" value="Bact_Acetyltransf"/>
</dbReference>
<dbReference type="InterPro" id="IPR000182">
    <property type="entry name" value="GNAT_dom"/>
</dbReference>
<feature type="domain" description="N-acetyltransferase" evidence="3">
    <location>
        <begin position="5"/>
        <end position="156"/>
    </location>
</feature>
<dbReference type="Proteomes" id="UP000569951">
    <property type="component" value="Unassembled WGS sequence"/>
</dbReference>
<dbReference type="SUPFAM" id="SSF55729">
    <property type="entry name" value="Acyl-CoA N-acyltransferases (Nat)"/>
    <property type="match status" value="1"/>
</dbReference>
<name>A0A841I4U8_9DEIO</name>
<keyword evidence="2" id="KW-0012">Acyltransferase</keyword>
<dbReference type="GO" id="GO:0016747">
    <property type="term" value="F:acyltransferase activity, transferring groups other than amino-acyl groups"/>
    <property type="evidence" value="ECO:0007669"/>
    <property type="project" value="InterPro"/>
</dbReference>
<gene>
    <name evidence="4" type="ORF">HNR42_002891</name>
</gene>
<evidence type="ECO:0000313" key="5">
    <source>
        <dbReference type="Proteomes" id="UP000569951"/>
    </source>
</evidence>
<accession>A0A841I4U8</accession>
<dbReference type="PANTHER" id="PTHR43877">
    <property type="entry name" value="AMINOALKYLPHOSPHONATE N-ACETYLTRANSFERASE-RELATED-RELATED"/>
    <property type="match status" value="1"/>
</dbReference>
<proteinExistence type="predicted"/>
<comment type="caution">
    <text evidence="4">The sequence shown here is derived from an EMBL/GenBank/DDBJ whole genome shotgun (WGS) entry which is preliminary data.</text>
</comment>
<dbReference type="Gene3D" id="3.40.630.30">
    <property type="match status" value="1"/>
</dbReference>
<evidence type="ECO:0000313" key="4">
    <source>
        <dbReference type="EMBL" id="MBB6099450.1"/>
    </source>
</evidence>
<dbReference type="AlphaFoldDB" id="A0A841I4U8"/>
<keyword evidence="5" id="KW-1185">Reference proteome</keyword>
<evidence type="ECO:0000256" key="2">
    <source>
        <dbReference type="ARBA" id="ARBA00023315"/>
    </source>
</evidence>
<reference evidence="4 5" key="1">
    <citation type="submission" date="2020-08" db="EMBL/GenBank/DDBJ databases">
        <title>Genomic Encyclopedia of Type Strains, Phase IV (KMG-IV): sequencing the most valuable type-strain genomes for metagenomic binning, comparative biology and taxonomic classification.</title>
        <authorList>
            <person name="Goeker M."/>
        </authorList>
    </citation>
    <scope>NUCLEOTIDE SEQUENCE [LARGE SCALE GENOMIC DNA]</scope>
    <source>
        <strain evidence="4 5">DSM 21458</strain>
    </source>
</reference>
<sequence>MAIPLTLRPATLEDADFVRSLLPRFVEFGLPSGRDPGAFLERIERALLSNLEQEDAFSAFWIAEQGGEPLGFLRVERQVEADQDAPMAYISDVAVSESAQGRGVGRALMAAAEAWGRENGCAQVALKVFATNTHARAFYASLGYAEDHLELVKPLG</sequence>
<dbReference type="PROSITE" id="PS51186">
    <property type="entry name" value="GNAT"/>
    <property type="match status" value="1"/>
</dbReference>
<evidence type="ECO:0000256" key="1">
    <source>
        <dbReference type="ARBA" id="ARBA00022679"/>
    </source>
</evidence>
<dbReference type="InterPro" id="IPR016181">
    <property type="entry name" value="Acyl_CoA_acyltransferase"/>
</dbReference>
<dbReference type="Pfam" id="PF00583">
    <property type="entry name" value="Acetyltransf_1"/>
    <property type="match status" value="1"/>
</dbReference>
<evidence type="ECO:0000259" key="3">
    <source>
        <dbReference type="PROSITE" id="PS51186"/>
    </source>
</evidence>
<protein>
    <submittedName>
        <fullName evidence="4">GNAT superfamily N-acetyltransferase</fullName>
    </submittedName>
</protein>
<organism evidence="4 5">
    <name type="scientific">Deinobacterium chartae</name>
    <dbReference type="NCBI Taxonomy" id="521158"/>
    <lineage>
        <taxon>Bacteria</taxon>
        <taxon>Thermotogati</taxon>
        <taxon>Deinococcota</taxon>
        <taxon>Deinococci</taxon>
        <taxon>Deinococcales</taxon>
        <taxon>Deinococcaceae</taxon>
        <taxon>Deinobacterium</taxon>
    </lineage>
</organism>
<keyword evidence="1 4" id="KW-0808">Transferase</keyword>
<dbReference type="CDD" id="cd04301">
    <property type="entry name" value="NAT_SF"/>
    <property type="match status" value="1"/>
</dbReference>